<gene>
    <name evidence="2" type="ORF">FKR81_20690</name>
</gene>
<evidence type="ECO:0000313" key="3">
    <source>
        <dbReference type="Proteomes" id="UP000316639"/>
    </source>
</evidence>
<dbReference type="AlphaFoldDB" id="A0A563ESD5"/>
<evidence type="ECO:0000313" key="2">
    <source>
        <dbReference type="EMBL" id="TWP50586.1"/>
    </source>
</evidence>
<keyword evidence="1" id="KW-0732">Signal</keyword>
<proteinExistence type="predicted"/>
<organism evidence="2 3">
    <name type="scientific">Lentzea tibetensis</name>
    <dbReference type="NCBI Taxonomy" id="2591470"/>
    <lineage>
        <taxon>Bacteria</taxon>
        <taxon>Bacillati</taxon>
        <taxon>Actinomycetota</taxon>
        <taxon>Actinomycetes</taxon>
        <taxon>Pseudonocardiales</taxon>
        <taxon>Pseudonocardiaceae</taxon>
        <taxon>Lentzea</taxon>
    </lineage>
</organism>
<dbReference type="EMBL" id="VOBR01000012">
    <property type="protein sequence ID" value="TWP50586.1"/>
    <property type="molecule type" value="Genomic_DNA"/>
</dbReference>
<accession>A0A563ESD5</accession>
<name>A0A563ESD5_9PSEU</name>
<keyword evidence="3" id="KW-1185">Reference proteome</keyword>
<feature type="signal peptide" evidence="1">
    <location>
        <begin position="1"/>
        <end position="20"/>
    </location>
</feature>
<dbReference type="OrthoDB" id="3345568at2"/>
<reference evidence="2 3" key="1">
    <citation type="submission" date="2019-07" db="EMBL/GenBank/DDBJ databases">
        <title>Lentzea xizangensis sp. nov., isolated from Qinghai-Tibetan Plateau Soils.</title>
        <authorList>
            <person name="Huang J."/>
        </authorList>
    </citation>
    <scope>NUCLEOTIDE SEQUENCE [LARGE SCALE GENOMIC DNA]</scope>
    <source>
        <strain evidence="2 3">FXJ1.1311</strain>
    </source>
</reference>
<sequence>MSAISVGVALALTTTGTAEAWSTGVNRVQTAQEDSAAGVGYGPGWVLLSYKANGPMVGYAFAKGFQFANGTTKQVPDHMDIRGTGNSRAGSPDIDRWPWGYSGGSFRGCAYAYGTAKFASVRKGFATKRCVDGPKIVGSSNADGSPDALRYWVDEKKTFCTDPKANPLCSPWGVWSENKGGGLKVTRTTADCAAYGDIGATAVYRNGPAVRSHLLGTVPANQQIDVRYVTKNGEWIMGKWHGNALAGGIRWAFFSRSCVAS</sequence>
<comment type="caution">
    <text evidence="2">The sequence shown here is derived from an EMBL/GenBank/DDBJ whole genome shotgun (WGS) entry which is preliminary data.</text>
</comment>
<dbReference type="RefSeq" id="WP_146353748.1">
    <property type="nucleotide sequence ID" value="NZ_VOBR01000012.1"/>
</dbReference>
<dbReference type="Proteomes" id="UP000316639">
    <property type="component" value="Unassembled WGS sequence"/>
</dbReference>
<protein>
    <submittedName>
        <fullName evidence="2">Uncharacterized protein</fullName>
    </submittedName>
</protein>
<evidence type="ECO:0000256" key="1">
    <source>
        <dbReference type="SAM" id="SignalP"/>
    </source>
</evidence>
<feature type="chain" id="PRO_5022046809" evidence="1">
    <location>
        <begin position="21"/>
        <end position="261"/>
    </location>
</feature>